<dbReference type="Proteomes" id="UP001590950">
    <property type="component" value="Unassembled WGS sequence"/>
</dbReference>
<comment type="caution">
    <text evidence="2">The sequence shown here is derived from an EMBL/GenBank/DDBJ whole genome shotgun (WGS) entry which is preliminary data.</text>
</comment>
<evidence type="ECO:0000313" key="2">
    <source>
        <dbReference type="EMBL" id="KAL2043431.1"/>
    </source>
</evidence>
<evidence type="ECO:0000259" key="1">
    <source>
        <dbReference type="Pfam" id="PF10551"/>
    </source>
</evidence>
<reference evidence="2 3" key="1">
    <citation type="submission" date="2024-09" db="EMBL/GenBank/DDBJ databases">
        <title>Rethinking Asexuality: The Enigmatic Case of Functional Sexual Genes in Lepraria (Stereocaulaceae).</title>
        <authorList>
            <person name="Doellman M."/>
            <person name="Sun Y."/>
            <person name="Barcenas-Pena A."/>
            <person name="Lumbsch H.T."/>
            <person name="Grewe F."/>
        </authorList>
    </citation>
    <scope>NUCLEOTIDE SEQUENCE [LARGE SCALE GENOMIC DNA]</scope>
    <source>
        <strain evidence="2 3">Mercado 3170</strain>
    </source>
</reference>
<sequence>MLDDPFQFLEHRSRDPDRAAACAAAVALRATHQPYSAARRIMSIQGLRLSPKEYYNLVGYNKARTPEQEVQFALKTLETRGFHVRIKEKYLVEDNTRRGQGIQFFFFCNSDQVLFARRFASQFIVITDATFTTNANELPLSVIVCVTNTLRSFPIAYCFIASESADAFVFINECIRELFFHDSCRGPAVILGDFAAGLTAAMAAKRQMNIDEAGMAISQELAATLDEAGSKVFLQLCSWHAAEAIKKRLIREGYPMDIRKKLVEQVWSWIKSPTIAELATNRQLLLDNLRAKEQAYMRASIGRRNPSLSWLIQGSGPILDAFRRSAVRAYIPLLKVSATGIPLLVSRSKR</sequence>
<keyword evidence="3" id="KW-1185">Reference proteome</keyword>
<proteinExistence type="predicted"/>
<gene>
    <name evidence="2" type="ORF">N7G274_003737</name>
</gene>
<accession>A0ABR4AF05</accession>
<dbReference type="EMBL" id="JBEFKJ010000011">
    <property type="protein sequence ID" value="KAL2043431.1"/>
    <property type="molecule type" value="Genomic_DNA"/>
</dbReference>
<name>A0ABR4AF05_9LECA</name>
<evidence type="ECO:0000313" key="3">
    <source>
        <dbReference type="Proteomes" id="UP001590950"/>
    </source>
</evidence>
<protein>
    <recommendedName>
        <fullName evidence="1">MULE transposase domain-containing protein</fullName>
    </recommendedName>
</protein>
<organism evidence="2 3">
    <name type="scientific">Stereocaulon virgatum</name>
    <dbReference type="NCBI Taxonomy" id="373712"/>
    <lineage>
        <taxon>Eukaryota</taxon>
        <taxon>Fungi</taxon>
        <taxon>Dikarya</taxon>
        <taxon>Ascomycota</taxon>
        <taxon>Pezizomycotina</taxon>
        <taxon>Lecanoromycetes</taxon>
        <taxon>OSLEUM clade</taxon>
        <taxon>Lecanoromycetidae</taxon>
        <taxon>Lecanorales</taxon>
        <taxon>Lecanorineae</taxon>
        <taxon>Stereocaulaceae</taxon>
        <taxon>Stereocaulon</taxon>
    </lineage>
</organism>
<feature type="domain" description="MULE transposase" evidence="1">
    <location>
        <begin position="125"/>
        <end position="204"/>
    </location>
</feature>
<dbReference type="InterPro" id="IPR018289">
    <property type="entry name" value="MULE_transposase_dom"/>
</dbReference>
<dbReference type="Pfam" id="PF10551">
    <property type="entry name" value="MULE"/>
    <property type="match status" value="1"/>
</dbReference>